<dbReference type="GO" id="GO:0016787">
    <property type="term" value="F:hydrolase activity"/>
    <property type="evidence" value="ECO:0007669"/>
    <property type="project" value="UniProtKB-KW"/>
</dbReference>
<evidence type="ECO:0000256" key="2">
    <source>
        <dbReference type="PIRSR" id="PIRSR605754-1"/>
    </source>
</evidence>
<dbReference type="Proteomes" id="UP000280696">
    <property type="component" value="Unassembled WGS sequence"/>
</dbReference>
<keyword evidence="1 3" id="KW-0378">Hydrolase</keyword>
<dbReference type="OrthoDB" id="9806013at2"/>
<feature type="active site" description="Proton donor/acceptor" evidence="2">
    <location>
        <position position="145"/>
    </location>
</feature>
<sequence length="259" mass="30066">MKRNRKRTILFILLTAIFTFSIGMFVRQQILYKKNIAGYEKARQIAGVWKNPDMWYNPEESSVLPADFPIQTDLDLEALQSINPDVLGWIMIPDTELSYPLLQGEDNQYYLKRDWTGALDTGGAIFLEVSNNRDFSDFHTIIYGHRMRNGTMFGTLKYYNSPDFWQAHPSIYIVTESHIRQYDIFAAYETPVKGIVFQLELTGREKELIQFCVENSDIQTGLVPEEGTQILTLSTCSQNGYSKRWVVQGYLVETYEWYG</sequence>
<dbReference type="InterPro" id="IPR023365">
    <property type="entry name" value="Sortase_dom-sf"/>
</dbReference>
<gene>
    <name evidence="3" type="primary">srtB</name>
    <name evidence="3" type="ORF">D7V94_03505</name>
</gene>
<name>A0A3A9ARU4_9FIRM</name>
<protein>
    <submittedName>
        <fullName evidence="3">SrtB family sortase</fullName>
        <ecNumber evidence="3">3.4.22.71</ecNumber>
    </submittedName>
</protein>
<dbReference type="EMBL" id="RAYQ01000002">
    <property type="protein sequence ID" value="RKI93744.1"/>
    <property type="molecule type" value="Genomic_DNA"/>
</dbReference>
<dbReference type="AlphaFoldDB" id="A0A3A9ARU4"/>
<keyword evidence="4" id="KW-1185">Reference proteome</keyword>
<accession>A0A3A9ARU4</accession>
<dbReference type="NCBIfam" id="TIGR03064">
    <property type="entry name" value="sortase_srtB"/>
    <property type="match status" value="1"/>
</dbReference>
<dbReference type="InterPro" id="IPR005754">
    <property type="entry name" value="Sortase"/>
</dbReference>
<dbReference type="EC" id="3.4.22.71" evidence="3"/>
<dbReference type="CDD" id="cd05826">
    <property type="entry name" value="Sortase_B"/>
    <property type="match status" value="1"/>
</dbReference>
<comment type="caution">
    <text evidence="3">The sequence shown here is derived from an EMBL/GenBank/DDBJ whole genome shotgun (WGS) entry which is preliminary data.</text>
</comment>
<dbReference type="Gene3D" id="2.40.260.10">
    <property type="entry name" value="Sortase"/>
    <property type="match status" value="1"/>
</dbReference>
<dbReference type="InterPro" id="IPR009835">
    <property type="entry name" value="SrtB"/>
</dbReference>
<evidence type="ECO:0000313" key="3">
    <source>
        <dbReference type="EMBL" id="RKI93744.1"/>
    </source>
</evidence>
<evidence type="ECO:0000256" key="1">
    <source>
        <dbReference type="ARBA" id="ARBA00022801"/>
    </source>
</evidence>
<organism evidence="3 4">
    <name type="scientific">Parablautia intestinalis</name>
    <dbReference type="NCBI Taxonomy" id="2320100"/>
    <lineage>
        <taxon>Bacteria</taxon>
        <taxon>Bacillati</taxon>
        <taxon>Bacillota</taxon>
        <taxon>Clostridia</taxon>
        <taxon>Lachnospirales</taxon>
        <taxon>Lachnospiraceae</taxon>
        <taxon>Parablautia</taxon>
    </lineage>
</organism>
<dbReference type="Pfam" id="PF04203">
    <property type="entry name" value="Sortase"/>
    <property type="match status" value="1"/>
</dbReference>
<dbReference type="SUPFAM" id="SSF63817">
    <property type="entry name" value="Sortase"/>
    <property type="match status" value="1"/>
</dbReference>
<evidence type="ECO:0000313" key="4">
    <source>
        <dbReference type="Proteomes" id="UP000280696"/>
    </source>
</evidence>
<dbReference type="RefSeq" id="WP_120466774.1">
    <property type="nucleotide sequence ID" value="NZ_CATAJS010000090.1"/>
</dbReference>
<proteinExistence type="predicted"/>
<reference evidence="3 4" key="1">
    <citation type="submission" date="2018-09" db="EMBL/GenBank/DDBJ databases">
        <title>Murine metabolic-syndrome-specific gut microbial biobank.</title>
        <authorList>
            <person name="Liu C."/>
        </authorList>
    </citation>
    <scope>NUCLEOTIDE SEQUENCE [LARGE SCALE GENOMIC DNA]</scope>
    <source>
        <strain evidence="3 4">0.1xD8-82</strain>
    </source>
</reference>
<feature type="active site" description="Acyl-thioester intermediate" evidence="2">
    <location>
        <position position="236"/>
    </location>
</feature>